<dbReference type="EMBL" id="JAUTFT010000012">
    <property type="protein sequence ID" value="MDW8635442.1"/>
    <property type="molecule type" value="Genomic_DNA"/>
</dbReference>
<protein>
    <submittedName>
        <fullName evidence="2">Uncharacterized protein</fullName>
    </submittedName>
</protein>
<evidence type="ECO:0000256" key="1">
    <source>
        <dbReference type="SAM" id="Phobius"/>
    </source>
</evidence>
<dbReference type="AlphaFoldDB" id="A0AAP6A6X3"/>
<evidence type="ECO:0000313" key="2">
    <source>
        <dbReference type="EMBL" id="MDW8635442.1"/>
    </source>
</evidence>
<reference evidence="2" key="1">
    <citation type="submission" date="2023-07" db="EMBL/GenBank/DDBJ databases">
        <title>Characterization of virulence traits, antimicrobial resistance genes carried by mobile genetic elements and competence in Streptococcus suis strains isolated in France.</title>
        <authorList>
            <person name="Dechene-Tempier M."/>
            <person name="Marois-Crehan C."/>
            <person name="De Boisseson C."/>
            <person name="Lucas P."/>
            <person name="Bougeard S."/>
            <person name="Libante V."/>
            <person name="Payot S."/>
        </authorList>
    </citation>
    <scope>NUCLEOTIDE SEQUENCE</scope>
    <source>
        <strain evidence="2">1532</strain>
    </source>
</reference>
<comment type="caution">
    <text evidence="2">The sequence shown here is derived from an EMBL/GenBank/DDBJ whole genome shotgun (WGS) entry which is preliminary data.</text>
</comment>
<organism evidence="2 3">
    <name type="scientific">Streptococcus suis</name>
    <dbReference type="NCBI Taxonomy" id="1307"/>
    <lineage>
        <taxon>Bacteria</taxon>
        <taxon>Bacillati</taxon>
        <taxon>Bacillota</taxon>
        <taxon>Bacilli</taxon>
        <taxon>Lactobacillales</taxon>
        <taxon>Streptococcaceae</taxon>
        <taxon>Streptococcus</taxon>
    </lineage>
</organism>
<keyword evidence="1" id="KW-0472">Membrane</keyword>
<dbReference type="RefSeq" id="WP_074392176.1">
    <property type="nucleotide sequence ID" value="NZ_CP134488.1"/>
</dbReference>
<gene>
    <name evidence="2" type="ORF">Q7V77_06925</name>
</gene>
<feature type="transmembrane region" description="Helical" evidence="1">
    <location>
        <begin position="12"/>
        <end position="29"/>
    </location>
</feature>
<name>A0AAP6A6X3_STRSU</name>
<proteinExistence type="predicted"/>
<evidence type="ECO:0000313" key="3">
    <source>
        <dbReference type="Proteomes" id="UP001272448"/>
    </source>
</evidence>
<sequence length="59" mass="6990">MRVIINGEHYLTLTFFLHLIVIDWIWKVLEINFLGKENGNTPDSILLVMICGYITWILR</sequence>
<accession>A0AAP6A6X3</accession>
<dbReference type="Proteomes" id="UP001272448">
    <property type="component" value="Unassembled WGS sequence"/>
</dbReference>
<keyword evidence="1" id="KW-0812">Transmembrane</keyword>
<keyword evidence="1" id="KW-1133">Transmembrane helix</keyword>
<feature type="transmembrane region" description="Helical" evidence="1">
    <location>
        <begin position="41"/>
        <end position="58"/>
    </location>
</feature>